<keyword evidence="1" id="KW-0645">Protease</keyword>
<reference evidence="4 5" key="1">
    <citation type="journal article" date="2022" name="Nat. Plants">
        <title>Genomes of leafy and leafless Platanthera orchids illuminate the evolution of mycoheterotrophy.</title>
        <authorList>
            <person name="Li M.H."/>
            <person name="Liu K.W."/>
            <person name="Li Z."/>
            <person name="Lu H.C."/>
            <person name="Ye Q.L."/>
            <person name="Zhang D."/>
            <person name="Wang J.Y."/>
            <person name="Li Y.F."/>
            <person name="Zhong Z.M."/>
            <person name="Liu X."/>
            <person name="Yu X."/>
            <person name="Liu D.K."/>
            <person name="Tu X.D."/>
            <person name="Liu B."/>
            <person name="Hao Y."/>
            <person name="Liao X.Y."/>
            <person name="Jiang Y.T."/>
            <person name="Sun W.H."/>
            <person name="Chen J."/>
            <person name="Chen Y.Q."/>
            <person name="Ai Y."/>
            <person name="Zhai J.W."/>
            <person name="Wu S.S."/>
            <person name="Zhou Z."/>
            <person name="Hsiao Y.Y."/>
            <person name="Wu W.L."/>
            <person name="Chen Y.Y."/>
            <person name="Lin Y.F."/>
            <person name="Hsu J.L."/>
            <person name="Li C.Y."/>
            <person name="Wang Z.W."/>
            <person name="Zhao X."/>
            <person name="Zhong W.Y."/>
            <person name="Ma X.K."/>
            <person name="Ma L."/>
            <person name="Huang J."/>
            <person name="Chen G.Z."/>
            <person name="Huang M.Z."/>
            <person name="Huang L."/>
            <person name="Peng D.H."/>
            <person name="Luo Y.B."/>
            <person name="Zou S.Q."/>
            <person name="Chen S.P."/>
            <person name="Lan S."/>
            <person name="Tsai W.C."/>
            <person name="Van de Peer Y."/>
            <person name="Liu Z.J."/>
        </authorList>
    </citation>
    <scope>NUCLEOTIDE SEQUENCE [LARGE SCALE GENOMIC DNA]</scope>
    <source>
        <strain evidence="4">Lor287</strain>
    </source>
</reference>
<comment type="caution">
    <text evidence="4">The sequence shown here is derived from an EMBL/GenBank/DDBJ whole genome shotgun (WGS) entry which is preliminary data.</text>
</comment>
<protein>
    <recommendedName>
        <fullName evidence="3">Integrase catalytic domain-containing protein</fullName>
    </recommendedName>
</protein>
<dbReference type="Pfam" id="PF00665">
    <property type="entry name" value="rve"/>
    <property type="match status" value="1"/>
</dbReference>
<accession>A0AAP0BEJ0</accession>
<dbReference type="Pfam" id="PF25597">
    <property type="entry name" value="SH3_retrovirus"/>
    <property type="match status" value="1"/>
</dbReference>
<dbReference type="Proteomes" id="UP001418222">
    <property type="component" value="Unassembled WGS sequence"/>
</dbReference>
<feature type="compositionally biased region" description="Low complexity" evidence="2">
    <location>
        <begin position="115"/>
        <end position="128"/>
    </location>
</feature>
<dbReference type="Gene3D" id="3.30.420.10">
    <property type="entry name" value="Ribonuclease H-like superfamily/Ribonuclease H"/>
    <property type="match status" value="1"/>
</dbReference>
<dbReference type="Pfam" id="PF22936">
    <property type="entry name" value="Pol_BBD"/>
    <property type="match status" value="1"/>
</dbReference>
<dbReference type="SUPFAM" id="SSF56672">
    <property type="entry name" value="DNA/RNA polymerases"/>
    <property type="match status" value="1"/>
</dbReference>
<dbReference type="SUPFAM" id="SSF53098">
    <property type="entry name" value="Ribonuclease H-like"/>
    <property type="match status" value="1"/>
</dbReference>
<dbReference type="InterPro" id="IPR001584">
    <property type="entry name" value="Integrase_cat-core"/>
</dbReference>
<dbReference type="GO" id="GO:0004190">
    <property type="term" value="F:aspartic-type endopeptidase activity"/>
    <property type="evidence" value="ECO:0007669"/>
    <property type="project" value="UniProtKB-KW"/>
</dbReference>
<dbReference type="InterPro" id="IPR036397">
    <property type="entry name" value="RNaseH_sf"/>
</dbReference>
<dbReference type="Pfam" id="PF07727">
    <property type="entry name" value="RVT_2"/>
    <property type="match status" value="1"/>
</dbReference>
<feature type="domain" description="Integrase catalytic" evidence="3">
    <location>
        <begin position="398"/>
        <end position="564"/>
    </location>
</feature>
<dbReference type="InterPro" id="IPR057670">
    <property type="entry name" value="SH3_retrovirus"/>
</dbReference>
<dbReference type="PROSITE" id="PS50994">
    <property type="entry name" value="INTEGRASE"/>
    <property type="match status" value="1"/>
</dbReference>
<keyword evidence="1" id="KW-0378">Hydrolase</keyword>
<feature type="compositionally biased region" description="Pro residues" evidence="2">
    <location>
        <begin position="643"/>
        <end position="664"/>
    </location>
</feature>
<evidence type="ECO:0000256" key="2">
    <source>
        <dbReference type="SAM" id="MobiDB-lite"/>
    </source>
</evidence>
<dbReference type="GO" id="GO:0015074">
    <property type="term" value="P:DNA integration"/>
    <property type="evidence" value="ECO:0007669"/>
    <property type="project" value="InterPro"/>
</dbReference>
<feature type="region of interest" description="Disordered" evidence="2">
    <location>
        <begin position="636"/>
        <end position="671"/>
    </location>
</feature>
<evidence type="ECO:0000313" key="4">
    <source>
        <dbReference type="EMBL" id="KAK8936826.1"/>
    </source>
</evidence>
<dbReference type="InterPro" id="IPR012337">
    <property type="entry name" value="RNaseH-like_sf"/>
</dbReference>
<sequence length="1319" mass="145543">MAMYHETAKDMWTELHSLYSGRDSLQHLYDILTDLFSLDTGGASDMTSFVARAKTLAEAWIQHQPFTNDAAAQRAQKEAACTAILMARFPPHLQSVRAQVRASSITPSFSDVYYGPSDPSSTGSSTSTFPPPSTRGGGGRSGSRGRGRGGRGRPRCSFCGKDGHLEATCYKKVGYPPRPTASVATNAGPPDLESVRLQLQHLQGLLNPPSASIASVSNTGTACLSTGLGWIVDSGATHHITPHQPAQYLNSSYPQSITVANGATIPVSGSADLPLTSSISLRSALHVPSSPFNLLSVGRLTNDLDCTVIFTSSSFAIQDRRTHTTIGKGRLQNGLYLLDVSPTILSSVSSTDWHRRLGHAPLPILQRALPDISLTPFQCDSCILGKQTRSSFSSHCTRSAAPFDLVHSDIWGPFKITSISGFQYFITFIDDHSRTTWLYLLRDRSELPRVFRAFVLETRTQFHTTIKALRTDNAREYTSHEFTTLCSEFGILHQTSCAYTPQQNGVAERKNRHLLDVARSLMLQMHVPKPYWNFAVSTACFLINHLPSFILNYGTPFSILFPSTPAFPLPPRVFGTLCYVHRLGPSSDKLDPRAAKHIFVGYSRTQKGYVCYSPTTRKISVSADITFREDQPFFSAPSTDHLPPTPSPSSIPRPVIPATPPPTVVPSEPTVVPSKPPVIRVYTRRSTPSVAPLPSVSTMDTPCPTAQVLPSTAHPMANYVSLHRLSPHLHTLATSLSSVAIPNSVQEALQHPGWRAAMEEEMSALWSNQTWSVVPLPPGQKPVGCKGFTQQEGLDYAETFSPVAKLNSVRVLISVFVHRRWPLFQLDIKNAFLNGDLQETVYMQQPPGFETTGESQVLREIGFTRSSADFSLFTRHRPTGTVILLVYVDDIIITGDDSQGIQAVKIHLNSVFQTKDLGSLRYFLGLEIARRPDGLTLSQRKYCLDLLHDAGQSGCKPSDTPMDVNHKLCAQASDSDHLLQNPEYYRRLVGKLIYLTVTRPDISFAVGLVSRYMHSPRKSHLQAVERILRYLKNAPGQGLVYRTSSFAPTLVAYSDADYAGSLDDRRSTSGFCTYLGGHLVTWRSKKQAVVARSSAEAEYRAMASVVSELTWLESLLTDLGVKLPSPARLLCDSQAAIHIAKNPVFHERTKHIEVDCHFIREKVQMKKIDLSHVPGSEQVADVFTKALSKTLFYQCLSKLGAYDFSRERIEEIARKSSPPLPGPSFGSGELVRVYLRTPRRTQDRSPSFFPDANSCWICQLARRPLPEPSSPIFPDLGIPTARQQPVLFLSIPLSSSSPDLDYILEIFPLNQFLDKGILP</sequence>
<keyword evidence="1" id="KW-0064">Aspartyl protease</keyword>
<dbReference type="PANTHER" id="PTHR11439:SF470">
    <property type="entry name" value="CYSTEINE-RICH RLK (RECEPTOR-LIKE PROTEIN KINASE) 8"/>
    <property type="match status" value="1"/>
</dbReference>
<dbReference type="InterPro" id="IPR013103">
    <property type="entry name" value="RVT_2"/>
</dbReference>
<keyword evidence="5" id="KW-1185">Reference proteome</keyword>
<dbReference type="InterPro" id="IPR043502">
    <property type="entry name" value="DNA/RNA_pol_sf"/>
</dbReference>
<evidence type="ECO:0000259" key="3">
    <source>
        <dbReference type="PROSITE" id="PS50994"/>
    </source>
</evidence>
<dbReference type="InterPro" id="IPR054722">
    <property type="entry name" value="PolX-like_BBD"/>
</dbReference>
<organism evidence="4 5">
    <name type="scientific">Platanthera zijinensis</name>
    <dbReference type="NCBI Taxonomy" id="2320716"/>
    <lineage>
        <taxon>Eukaryota</taxon>
        <taxon>Viridiplantae</taxon>
        <taxon>Streptophyta</taxon>
        <taxon>Embryophyta</taxon>
        <taxon>Tracheophyta</taxon>
        <taxon>Spermatophyta</taxon>
        <taxon>Magnoliopsida</taxon>
        <taxon>Liliopsida</taxon>
        <taxon>Asparagales</taxon>
        <taxon>Orchidaceae</taxon>
        <taxon>Orchidoideae</taxon>
        <taxon>Orchideae</taxon>
        <taxon>Orchidinae</taxon>
        <taxon>Platanthera</taxon>
    </lineage>
</organism>
<feature type="region of interest" description="Disordered" evidence="2">
    <location>
        <begin position="111"/>
        <end position="157"/>
    </location>
</feature>
<dbReference type="CDD" id="cd09272">
    <property type="entry name" value="RNase_HI_RT_Ty1"/>
    <property type="match status" value="1"/>
</dbReference>
<dbReference type="EMBL" id="JBBWWQ010000010">
    <property type="protein sequence ID" value="KAK8936826.1"/>
    <property type="molecule type" value="Genomic_DNA"/>
</dbReference>
<dbReference type="PANTHER" id="PTHR11439">
    <property type="entry name" value="GAG-POL-RELATED RETROTRANSPOSON"/>
    <property type="match status" value="1"/>
</dbReference>
<proteinExistence type="predicted"/>
<feature type="compositionally biased region" description="Basic residues" evidence="2">
    <location>
        <begin position="143"/>
        <end position="154"/>
    </location>
</feature>
<evidence type="ECO:0000256" key="1">
    <source>
        <dbReference type="ARBA" id="ARBA00022750"/>
    </source>
</evidence>
<dbReference type="GO" id="GO:0003676">
    <property type="term" value="F:nucleic acid binding"/>
    <property type="evidence" value="ECO:0007669"/>
    <property type="project" value="InterPro"/>
</dbReference>
<gene>
    <name evidence="4" type="ORF">KSP39_PZI012397</name>
</gene>
<name>A0AAP0BEJ0_9ASPA</name>
<evidence type="ECO:0000313" key="5">
    <source>
        <dbReference type="Proteomes" id="UP001418222"/>
    </source>
</evidence>